<evidence type="ECO:0000256" key="5">
    <source>
        <dbReference type="SAM" id="SignalP"/>
    </source>
</evidence>
<feature type="domain" description="Metallo-beta-lactamase" evidence="6">
    <location>
        <begin position="87"/>
        <end position="292"/>
    </location>
</feature>
<keyword evidence="3 7" id="KW-0378">Hydrolase</keyword>
<evidence type="ECO:0000313" key="7">
    <source>
        <dbReference type="EMBL" id="TWO72408.1"/>
    </source>
</evidence>
<gene>
    <name evidence="7" type="ORF">FN976_06820</name>
</gene>
<evidence type="ECO:0000313" key="8">
    <source>
        <dbReference type="Proteomes" id="UP000318199"/>
    </source>
</evidence>
<dbReference type="InterPro" id="IPR051013">
    <property type="entry name" value="MBL_superfamily_lactonases"/>
</dbReference>
<comment type="similarity">
    <text evidence="1">Belongs to the metallo-beta-lactamase superfamily.</text>
</comment>
<dbReference type="SMART" id="SM00849">
    <property type="entry name" value="Lactamase_B"/>
    <property type="match status" value="1"/>
</dbReference>
<dbReference type="CDD" id="cd07720">
    <property type="entry name" value="OPHC2-like_MBL-fold"/>
    <property type="match status" value="1"/>
</dbReference>
<dbReference type="Gene3D" id="3.60.15.10">
    <property type="entry name" value="Ribonuclease Z/Hydroxyacylglutathione hydrolase-like"/>
    <property type="match status" value="1"/>
</dbReference>
<dbReference type="Pfam" id="PF00753">
    <property type="entry name" value="Lactamase_B"/>
    <property type="match status" value="1"/>
</dbReference>
<evidence type="ECO:0000256" key="3">
    <source>
        <dbReference type="ARBA" id="ARBA00022801"/>
    </source>
</evidence>
<dbReference type="GO" id="GO:0016787">
    <property type="term" value="F:hydrolase activity"/>
    <property type="evidence" value="ECO:0007669"/>
    <property type="project" value="UniProtKB-KW"/>
</dbReference>
<dbReference type="EMBL" id="VOBQ01000004">
    <property type="protein sequence ID" value="TWO72408.1"/>
    <property type="molecule type" value="Genomic_DNA"/>
</dbReference>
<reference evidence="7 8" key="1">
    <citation type="submission" date="2019-07" db="EMBL/GenBank/DDBJ databases">
        <title>Caenimonas sedimenti sp. nov., isolated from activated sludge.</title>
        <authorList>
            <person name="Xu J."/>
        </authorList>
    </citation>
    <scope>NUCLEOTIDE SEQUENCE [LARGE SCALE GENOMIC DNA]</scope>
    <source>
        <strain evidence="7 8">HX-9-20</strain>
    </source>
</reference>
<evidence type="ECO:0000256" key="4">
    <source>
        <dbReference type="ARBA" id="ARBA00022833"/>
    </source>
</evidence>
<keyword evidence="5" id="KW-0732">Signal</keyword>
<evidence type="ECO:0000259" key="6">
    <source>
        <dbReference type="SMART" id="SM00849"/>
    </source>
</evidence>
<evidence type="ECO:0000256" key="2">
    <source>
        <dbReference type="ARBA" id="ARBA00022723"/>
    </source>
</evidence>
<dbReference type="AlphaFoldDB" id="A0A562ZVR3"/>
<feature type="chain" id="PRO_5022064666" evidence="5">
    <location>
        <begin position="27"/>
        <end position="320"/>
    </location>
</feature>
<dbReference type="PANTHER" id="PTHR42978">
    <property type="entry name" value="QUORUM-QUENCHING LACTONASE YTNP-RELATED-RELATED"/>
    <property type="match status" value="1"/>
</dbReference>
<evidence type="ECO:0000256" key="1">
    <source>
        <dbReference type="ARBA" id="ARBA00007749"/>
    </source>
</evidence>
<dbReference type="Proteomes" id="UP000318199">
    <property type="component" value="Unassembled WGS sequence"/>
</dbReference>
<dbReference type="SUPFAM" id="SSF56281">
    <property type="entry name" value="Metallo-hydrolase/oxidoreductase"/>
    <property type="match status" value="1"/>
</dbReference>
<keyword evidence="4" id="KW-0862">Zinc</keyword>
<dbReference type="InterPro" id="IPR036866">
    <property type="entry name" value="RibonucZ/Hydroxyglut_hydro"/>
</dbReference>
<dbReference type="GO" id="GO:0046872">
    <property type="term" value="F:metal ion binding"/>
    <property type="evidence" value="ECO:0007669"/>
    <property type="project" value="UniProtKB-KW"/>
</dbReference>
<comment type="caution">
    <text evidence="7">The sequence shown here is derived from an EMBL/GenBank/DDBJ whole genome shotgun (WGS) entry which is preliminary data.</text>
</comment>
<sequence>MKKLAHWSCAFASALALLATTLPATAQVPMQKTQAPGFHRMMVGDIEVTVISDGTIRLPVLQLLRGDRAKIADALKRGFLGEQVETSVNAFLINTGSKLVLVDTGAGQLFGPTVGQLVTNLRAAGYTPEQVDEIYITHLHGDHVGGVVATNARVFPNATLRMDKRESDFWLSEANMAAAPEAAKQFFQGAMLTTKPYLQAGKMRPFEGATELVPGVRAVSTYGHTPGHTIYTVESKGEKLVLWGDLMHVAAVQFEDPSVVIQFDSDNAAAMRQRVAAYEEAAKNGWMVGAAHLSFPGVGRLRSNGSGGYTFLPLNYSTLK</sequence>
<dbReference type="InterPro" id="IPR001279">
    <property type="entry name" value="Metallo-B-lactamas"/>
</dbReference>
<dbReference type="PANTHER" id="PTHR42978:SF6">
    <property type="entry name" value="QUORUM-QUENCHING LACTONASE YTNP-RELATED"/>
    <property type="match status" value="1"/>
</dbReference>
<feature type="signal peptide" evidence="5">
    <location>
        <begin position="1"/>
        <end position="26"/>
    </location>
</feature>
<name>A0A562ZVR3_9BURK</name>
<protein>
    <submittedName>
        <fullName evidence="7">MBL fold metallo-hydrolase</fullName>
    </submittedName>
</protein>
<organism evidence="7 8">
    <name type="scientific">Caenimonas sedimenti</name>
    <dbReference type="NCBI Taxonomy" id="2596921"/>
    <lineage>
        <taxon>Bacteria</taxon>
        <taxon>Pseudomonadati</taxon>
        <taxon>Pseudomonadota</taxon>
        <taxon>Betaproteobacteria</taxon>
        <taxon>Burkholderiales</taxon>
        <taxon>Comamonadaceae</taxon>
        <taxon>Caenimonas</taxon>
    </lineage>
</organism>
<keyword evidence="8" id="KW-1185">Reference proteome</keyword>
<proteinExistence type="inferred from homology"/>
<dbReference type="OrthoDB" id="5443440at2"/>
<keyword evidence="2" id="KW-0479">Metal-binding</keyword>
<dbReference type="RefSeq" id="WP_145892231.1">
    <property type="nucleotide sequence ID" value="NZ_VOBQ01000004.1"/>
</dbReference>
<accession>A0A562ZVR3</accession>